<evidence type="ECO:0000256" key="1">
    <source>
        <dbReference type="ARBA" id="ARBA00004651"/>
    </source>
</evidence>
<reference evidence="14" key="1">
    <citation type="submission" date="2025-08" db="UniProtKB">
        <authorList>
            <consortium name="RefSeq"/>
        </authorList>
    </citation>
    <scope>IDENTIFICATION</scope>
    <source>
        <tissue evidence="14">Whole sample</tissue>
    </source>
</reference>
<evidence type="ECO:0000256" key="7">
    <source>
        <dbReference type="ARBA" id="ARBA00023170"/>
    </source>
</evidence>
<evidence type="ECO:0000256" key="9">
    <source>
        <dbReference type="ARBA" id="ARBA00023224"/>
    </source>
</evidence>
<feature type="transmembrane region" description="Helical" evidence="11">
    <location>
        <begin position="117"/>
        <end position="140"/>
    </location>
</feature>
<dbReference type="GO" id="GO:0004930">
    <property type="term" value="F:G protein-coupled receptor activity"/>
    <property type="evidence" value="ECO:0007669"/>
    <property type="project" value="UniProtKB-KW"/>
</dbReference>
<evidence type="ECO:0000313" key="14">
    <source>
        <dbReference type="RefSeq" id="XP_022322961.1"/>
    </source>
</evidence>
<accession>A0A8B8D7X6</accession>
<dbReference type="PROSITE" id="PS50262">
    <property type="entry name" value="G_PROTEIN_RECEP_F1_2"/>
    <property type="match status" value="1"/>
</dbReference>
<proteinExistence type="predicted"/>
<dbReference type="InterPro" id="IPR008365">
    <property type="entry name" value="Prostanoid_rcpt"/>
</dbReference>
<organism evidence="13 14">
    <name type="scientific">Crassostrea virginica</name>
    <name type="common">Eastern oyster</name>
    <dbReference type="NCBI Taxonomy" id="6565"/>
    <lineage>
        <taxon>Eukaryota</taxon>
        <taxon>Metazoa</taxon>
        <taxon>Spiralia</taxon>
        <taxon>Lophotrochozoa</taxon>
        <taxon>Mollusca</taxon>
        <taxon>Bivalvia</taxon>
        <taxon>Autobranchia</taxon>
        <taxon>Pteriomorphia</taxon>
        <taxon>Ostreida</taxon>
        <taxon>Ostreoidea</taxon>
        <taxon>Ostreidae</taxon>
        <taxon>Crassostrea</taxon>
    </lineage>
</organism>
<feature type="region of interest" description="Disordered" evidence="10">
    <location>
        <begin position="197"/>
        <end position="216"/>
    </location>
</feature>
<dbReference type="RefSeq" id="XP_022322961.1">
    <property type="nucleotide sequence ID" value="XM_022467253.1"/>
</dbReference>
<dbReference type="GO" id="GO:0007204">
    <property type="term" value="P:positive regulation of cytosolic calcium ion concentration"/>
    <property type="evidence" value="ECO:0007669"/>
    <property type="project" value="TreeGrafter"/>
</dbReference>
<dbReference type="GO" id="GO:0007189">
    <property type="term" value="P:adenylate cyclase-activating G protein-coupled receptor signaling pathway"/>
    <property type="evidence" value="ECO:0007669"/>
    <property type="project" value="TreeGrafter"/>
</dbReference>
<dbReference type="Pfam" id="PF00001">
    <property type="entry name" value="7tm_1"/>
    <property type="match status" value="1"/>
</dbReference>
<evidence type="ECO:0000256" key="5">
    <source>
        <dbReference type="ARBA" id="ARBA00023040"/>
    </source>
</evidence>
<keyword evidence="3 11" id="KW-0812">Transmembrane</keyword>
<keyword evidence="8" id="KW-0325">Glycoprotein</keyword>
<dbReference type="InterPro" id="IPR000276">
    <property type="entry name" value="GPCR_Rhodpsn"/>
</dbReference>
<feature type="transmembrane region" description="Helical" evidence="11">
    <location>
        <begin position="24"/>
        <end position="44"/>
    </location>
</feature>
<sequence>MRRYVSQPAYAPFRYQQWMSPRRVIVVAVCLYLYAIFLATLPFMGVNKYGYQLWCDFHWSDTSPEGRFFVIIFLLQGFGCMLFTVFCNVSVIYELLAMRRRVGPGLNNATFKEKLEHFKFISIATIVSVAYIGCSTPYLVRLACNQFGYDLSLAKDFDAVRVYLVNNMTNSYFVLFLQALFHPKFVEKIRACCQRKSKENKKGTAGPHSQEEVKPK</sequence>
<dbReference type="AlphaFoldDB" id="A0A8B8D7X6"/>
<keyword evidence="7" id="KW-0675">Receptor</keyword>
<keyword evidence="4 11" id="KW-1133">Transmembrane helix</keyword>
<dbReference type="KEGG" id="cvn:111124402"/>
<evidence type="ECO:0000256" key="4">
    <source>
        <dbReference type="ARBA" id="ARBA00022989"/>
    </source>
</evidence>
<dbReference type="SUPFAM" id="SSF81321">
    <property type="entry name" value="Family A G protein-coupled receptor-like"/>
    <property type="match status" value="1"/>
</dbReference>
<evidence type="ECO:0000256" key="8">
    <source>
        <dbReference type="ARBA" id="ARBA00023180"/>
    </source>
</evidence>
<evidence type="ECO:0000256" key="3">
    <source>
        <dbReference type="ARBA" id="ARBA00022692"/>
    </source>
</evidence>
<dbReference type="PANTHER" id="PTHR11866:SF16">
    <property type="entry name" value="PROSTAGLANDIN E2 RECEPTOR EP4 SUBTYPE-LIKE PROTEIN"/>
    <property type="match status" value="1"/>
</dbReference>
<keyword evidence="9" id="KW-0807">Transducer</keyword>
<keyword evidence="2" id="KW-1003">Cell membrane</keyword>
<keyword evidence="5" id="KW-0297">G-protein coupled receptor</keyword>
<protein>
    <submittedName>
        <fullName evidence="14">Prostaglandin D2 receptor-like</fullName>
    </submittedName>
</protein>
<dbReference type="InterPro" id="IPR017452">
    <property type="entry name" value="GPCR_Rhodpsn_7TM"/>
</dbReference>
<name>A0A8B8D7X6_CRAVI</name>
<evidence type="ECO:0000256" key="10">
    <source>
        <dbReference type="SAM" id="MobiDB-lite"/>
    </source>
</evidence>
<evidence type="ECO:0000313" key="13">
    <source>
        <dbReference type="Proteomes" id="UP000694844"/>
    </source>
</evidence>
<dbReference type="GeneID" id="111124402"/>
<evidence type="ECO:0000256" key="11">
    <source>
        <dbReference type="SAM" id="Phobius"/>
    </source>
</evidence>
<evidence type="ECO:0000259" key="12">
    <source>
        <dbReference type="PROSITE" id="PS50262"/>
    </source>
</evidence>
<dbReference type="Gene3D" id="1.20.1070.10">
    <property type="entry name" value="Rhodopsin 7-helix transmembrane proteins"/>
    <property type="match status" value="1"/>
</dbReference>
<evidence type="ECO:0000256" key="6">
    <source>
        <dbReference type="ARBA" id="ARBA00023136"/>
    </source>
</evidence>
<dbReference type="OrthoDB" id="9938900at2759"/>
<dbReference type="Proteomes" id="UP000694844">
    <property type="component" value="Chromosome 3"/>
</dbReference>
<keyword evidence="6 11" id="KW-0472">Membrane</keyword>
<keyword evidence="13" id="KW-1185">Reference proteome</keyword>
<dbReference type="PANTHER" id="PTHR11866">
    <property type="entry name" value="G-PROTEIN COUPLED RECEPTOR FAMILY 1 MEMBER"/>
    <property type="match status" value="1"/>
</dbReference>
<dbReference type="GO" id="GO:0005886">
    <property type="term" value="C:plasma membrane"/>
    <property type="evidence" value="ECO:0007669"/>
    <property type="project" value="UniProtKB-SubCell"/>
</dbReference>
<comment type="subcellular location">
    <subcellularLocation>
        <location evidence="1">Cell membrane</location>
        <topology evidence="1">Multi-pass membrane protein</topology>
    </subcellularLocation>
</comment>
<evidence type="ECO:0000256" key="2">
    <source>
        <dbReference type="ARBA" id="ARBA00022475"/>
    </source>
</evidence>
<feature type="transmembrane region" description="Helical" evidence="11">
    <location>
        <begin position="68"/>
        <end position="96"/>
    </location>
</feature>
<gene>
    <name evidence="14" type="primary">LOC111124402</name>
</gene>
<feature type="domain" description="G-protein coupled receptors family 1 profile" evidence="12">
    <location>
        <begin position="1"/>
        <end position="186"/>
    </location>
</feature>
<feature type="transmembrane region" description="Helical" evidence="11">
    <location>
        <begin position="160"/>
        <end position="181"/>
    </location>
</feature>